<evidence type="ECO:0000313" key="2">
    <source>
        <dbReference type="Proteomes" id="UP000799421"/>
    </source>
</evidence>
<dbReference type="AlphaFoldDB" id="A0A6A7C6H6"/>
<dbReference type="Proteomes" id="UP000799421">
    <property type="component" value="Unassembled WGS sequence"/>
</dbReference>
<accession>A0A6A7C6H6</accession>
<sequence>MNDACSVDTLGKCGCINGVDRENSDERKTTRLPARAGGRNYVQETTNLSVTARIETSHHLVGCGQERR</sequence>
<protein>
    <submittedName>
        <fullName evidence="1">Uncharacterized protein</fullName>
    </submittedName>
</protein>
<dbReference type="EMBL" id="MU005966">
    <property type="protein sequence ID" value="KAF2862298.1"/>
    <property type="molecule type" value="Genomic_DNA"/>
</dbReference>
<gene>
    <name evidence="1" type="ORF">K470DRAFT_7191</name>
</gene>
<name>A0A6A7C6H6_9PEZI</name>
<keyword evidence="2" id="KW-1185">Reference proteome</keyword>
<reference evidence="1" key="1">
    <citation type="journal article" date="2020" name="Stud. Mycol.">
        <title>101 Dothideomycetes genomes: a test case for predicting lifestyles and emergence of pathogens.</title>
        <authorList>
            <person name="Haridas S."/>
            <person name="Albert R."/>
            <person name="Binder M."/>
            <person name="Bloem J."/>
            <person name="Labutti K."/>
            <person name="Salamov A."/>
            <person name="Andreopoulos B."/>
            <person name="Baker S."/>
            <person name="Barry K."/>
            <person name="Bills G."/>
            <person name="Bluhm B."/>
            <person name="Cannon C."/>
            <person name="Castanera R."/>
            <person name="Culley D."/>
            <person name="Daum C."/>
            <person name="Ezra D."/>
            <person name="Gonzalez J."/>
            <person name="Henrissat B."/>
            <person name="Kuo A."/>
            <person name="Liang C."/>
            <person name="Lipzen A."/>
            <person name="Lutzoni F."/>
            <person name="Magnuson J."/>
            <person name="Mondo S."/>
            <person name="Nolan M."/>
            <person name="Ohm R."/>
            <person name="Pangilinan J."/>
            <person name="Park H.-J."/>
            <person name="Ramirez L."/>
            <person name="Alfaro M."/>
            <person name="Sun H."/>
            <person name="Tritt A."/>
            <person name="Yoshinaga Y."/>
            <person name="Zwiers L.-H."/>
            <person name="Turgeon B."/>
            <person name="Goodwin S."/>
            <person name="Spatafora J."/>
            <person name="Crous P."/>
            <person name="Grigoriev I."/>
        </authorList>
    </citation>
    <scope>NUCLEOTIDE SEQUENCE</scope>
    <source>
        <strain evidence="1">CBS 480.64</strain>
    </source>
</reference>
<evidence type="ECO:0000313" key="1">
    <source>
        <dbReference type="EMBL" id="KAF2862298.1"/>
    </source>
</evidence>
<organism evidence="1 2">
    <name type="scientific">Piedraia hortae CBS 480.64</name>
    <dbReference type="NCBI Taxonomy" id="1314780"/>
    <lineage>
        <taxon>Eukaryota</taxon>
        <taxon>Fungi</taxon>
        <taxon>Dikarya</taxon>
        <taxon>Ascomycota</taxon>
        <taxon>Pezizomycotina</taxon>
        <taxon>Dothideomycetes</taxon>
        <taxon>Dothideomycetidae</taxon>
        <taxon>Capnodiales</taxon>
        <taxon>Piedraiaceae</taxon>
        <taxon>Piedraia</taxon>
    </lineage>
</organism>
<proteinExistence type="predicted"/>